<evidence type="ECO:0000313" key="6">
    <source>
        <dbReference type="Proteomes" id="UP000721844"/>
    </source>
</evidence>
<dbReference type="PANTHER" id="PTHR46796:SF6">
    <property type="entry name" value="ARAC SUBFAMILY"/>
    <property type="match status" value="1"/>
</dbReference>
<dbReference type="EMBL" id="JAESVA010000008">
    <property type="protein sequence ID" value="MCB8882680.1"/>
    <property type="molecule type" value="Genomic_DNA"/>
</dbReference>
<dbReference type="GO" id="GO:0003700">
    <property type="term" value="F:DNA-binding transcription factor activity"/>
    <property type="evidence" value="ECO:0007669"/>
    <property type="project" value="InterPro"/>
</dbReference>
<feature type="domain" description="HTH araC/xylS-type" evidence="4">
    <location>
        <begin position="74"/>
        <end position="172"/>
    </location>
</feature>
<keyword evidence="2" id="KW-0238">DNA-binding</keyword>
<dbReference type="Gene3D" id="1.10.10.60">
    <property type="entry name" value="Homeodomain-like"/>
    <property type="match status" value="2"/>
</dbReference>
<evidence type="ECO:0000256" key="1">
    <source>
        <dbReference type="ARBA" id="ARBA00023015"/>
    </source>
</evidence>
<evidence type="ECO:0000256" key="2">
    <source>
        <dbReference type="ARBA" id="ARBA00023125"/>
    </source>
</evidence>
<dbReference type="InterPro" id="IPR009057">
    <property type="entry name" value="Homeodomain-like_sf"/>
</dbReference>
<protein>
    <submittedName>
        <fullName evidence="5">Helix-turn-helix transcriptional regulator</fullName>
    </submittedName>
</protein>
<dbReference type="InterPro" id="IPR018062">
    <property type="entry name" value="HTH_AraC-typ_CS"/>
</dbReference>
<reference evidence="5 6" key="1">
    <citation type="journal article" date="2021" name="Microorganisms">
        <title>Acidisoma silvae sp. nov. and Acidisomacellulosilytica sp. nov., Two Acidophilic Bacteria Isolated from Decaying Wood, Hydrolyzing Cellulose and Producing Poly-3-hydroxybutyrate.</title>
        <authorList>
            <person name="Mieszkin S."/>
            <person name="Pouder E."/>
            <person name="Uroz S."/>
            <person name="Simon-Colin C."/>
            <person name="Alain K."/>
        </authorList>
    </citation>
    <scope>NUCLEOTIDE SEQUENCE [LARGE SCALE GENOMIC DNA]</scope>
    <source>
        <strain evidence="5 6">HW T5.17</strain>
    </source>
</reference>
<dbReference type="GO" id="GO:0043565">
    <property type="term" value="F:sequence-specific DNA binding"/>
    <property type="evidence" value="ECO:0007669"/>
    <property type="project" value="InterPro"/>
</dbReference>
<dbReference type="PANTHER" id="PTHR46796">
    <property type="entry name" value="HTH-TYPE TRANSCRIPTIONAL ACTIVATOR RHAS-RELATED"/>
    <property type="match status" value="1"/>
</dbReference>
<comment type="caution">
    <text evidence="5">The sequence shown here is derived from an EMBL/GenBank/DDBJ whole genome shotgun (WGS) entry which is preliminary data.</text>
</comment>
<evidence type="ECO:0000256" key="3">
    <source>
        <dbReference type="ARBA" id="ARBA00023163"/>
    </source>
</evidence>
<dbReference type="SMART" id="SM00342">
    <property type="entry name" value="HTH_ARAC"/>
    <property type="match status" value="1"/>
</dbReference>
<dbReference type="InterPro" id="IPR050204">
    <property type="entry name" value="AraC_XylS_family_regulators"/>
</dbReference>
<dbReference type="Pfam" id="PF12833">
    <property type="entry name" value="HTH_18"/>
    <property type="match status" value="1"/>
</dbReference>
<dbReference type="Proteomes" id="UP000721844">
    <property type="component" value="Unassembled WGS sequence"/>
</dbReference>
<dbReference type="PROSITE" id="PS00041">
    <property type="entry name" value="HTH_ARAC_FAMILY_1"/>
    <property type="match status" value="1"/>
</dbReference>
<gene>
    <name evidence="5" type="ORF">ACELLULO517_20720</name>
</gene>
<keyword evidence="6" id="KW-1185">Reference proteome</keyword>
<evidence type="ECO:0000259" key="4">
    <source>
        <dbReference type="PROSITE" id="PS01124"/>
    </source>
</evidence>
<keyword evidence="1" id="KW-0805">Transcription regulation</keyword>
<organism evidence="5 6">
    <name type="scientific">Acidisoma cellulosilyticum</name>
    <dbReference type="NCBI Taxonomy" id="2802395"/>
    <lineage>
        <taxon>Bacteria</taxon>
        <taxon>Pseudomonadati</taxon>
        <taxon>Pseudomonadota</taxon>
        <taxon>Alphaproteobacteria</taxon>
        <taxon>Acetobacterales</taxon>
        <taxon>Acidocellaceae</taxon>
        <taxon>Acidisoma</taxon>
    </lineage>
</organism>
<dbReference type="SUPFAM" id="SSF46689">
    <property type="entry name" value="Homeodomain-like"/>
    <property type="match status" value="2"/>
</dbReference>
<evidence type="ECO:0000313" key="5">
    <source>
        <dbReference type="EMBL" id="MCB8882680.1"/>
    </source>
</evidence>
<accession>A0A963Z5Z6</accession>
<dbReference type="InterPro" id="IPR018060">
    <property type="entry name" value="HTH_AraC"/>
</dbReference>
<keyword evidence="3" id="KW-0804">Transcription</keyword>
<dbReference type="RefSeq" id="WP_227309331.1">
    <property type="nucleotide sequence ID" value="NZ_JAESVA010000008.1"/>
</dbReference>
<name>A0A963Z5Z6_9PROT</name>
<proteinExistence type="predicted"/>
<dbReference type="PROSITE" id="PS01124">
    <property type="entry name" value="HTH_ARAC_FAMILY_2"/>
    <property type="match status" value="1"/>
</dbReference>
<dbReference type="AlphaFoldDB" id="A0A963Z5Z6"/>
<sequence>MSDLEYLPVSIGPSLTPVDALVQLFEQTLRGAKASPDRIDVILQEATAAISALRREVTLRRKAQPIALLPWQMRKVRDFVEDNLHAALPVDSMADAVRLSRGHFSRAFTASFGCPPHAYLQQRRLERAKTLIRTTEESLAIIATACGFSDQSHLSRLFRRCLGETPSDWRRRQSIPLFPPNRLTRPLA</sequence>